<feature type="transmembrane region" description="Helical" evidence="6">
    <location>
        <begin position="12"/>
        <end position="35"/>
    </location>
</feature>
<dbReference type="PANTHER" id="PTHR23504">
    <property type="entry name" value="MAJOR FACILITATOR SUPERFAMILY DOMAIN-CONTAINING PROTEIN 10"/>
    <property type="match status" value="1"/>
</dbReference>
<evidence type="ECO:0000256" key="1">
    <source>
        <dbReference type="ARBA" id="ARBA00004141"/>
    </source>
</evidence>
<evidence type="ECO:0000256" key="4">
    <source>
        <dbReference type="ARBA" id="ARBA00022989"/>
    </source>
</evidence>
<sequence>MNSTKQAPLTPVLMVNFIGTLGYSIILPFLVFLVTDFGGNEFIYGLVGAVYPAFQFFGAPLMGRWSDTYGRRKILFLSQLGTLIAWFIFMVALFAPKTVLINFDASAIGSFSLTIPLLILVFARAMDGITGGNVSVANAYLSDVSTEENRKTNFGKMAMSSSLGFILGPSIAGVLGATKYEEVLPVGAAILISMVALYVIWFKLPETKANLVKPTLKQFKIRKLFASEQKDCYEVEDCPDKGLKSVLKVKNIPFMLVIYFLTFLGFSFFYVSFPMHALGTLEWTAFELGIFFSIMSGLMILVQGPILSAVSKKTSEETLITIGSFLLVINFLLIGSTNILITYTSLVFFALGNGLMWPSFLSLVAKYAGKEQQGAVQGVANSAGSLASIVGLVLGGWLFGAVGNVTFYIAAILLLVIFVLSFRLFKLKKAVVKT</sequence>
<dbReference type="STRING" id="1563681.BFP71_12540"/>
<keyword evidence="3 6" id="KW-0812">Transmembrane</keyword>
<organism evidence="8 9">
    <name type="scientific">Roseivirga misakiensis</name>
    <dbReference type="NCBI Taxonomy" id="1563681"/>
    <lineage>
        <taxon>Bacteria</taxon>
        <taxon>Pseudomonadati</taxon>
        <taxon>Bacteroidota</taxon>
        <taxon>Cytophagia</taxon>
        <taxon>Cytophagales</taxon>
        <taxon>Roseivirgaceae</taxon>
        <taxon>Roseivirga</taxon>
    </lineage>
</organism>
<dbReference type="RefSeq" id="WP_069835809.1">
    <property type="nucleotide sequence ID" value="NZ_MDGQ01000005.1"/>
</dbReference>
<evidence type="ECO:0000259" key="7">
    <source>
        <dbReference type="PROSITE" id="PS50850"/>
    </source>
</evidence>
<feature type="transmembrane region" description="Helical" evidence="6">
    <location>
        <begin position="405"/>
        <end position="425"/>
    </location>
</feature>
<dbReference type="EMBL" id="MDGQ01000005">
    <property type="protein sequence ID" value="OEK04304.1"/>
    <property type="molecule type" value="Genomic_DNA"/>
</dbReference>
<accession>A0A1E5SYU7</accession>
<feature type="transmembrane region" description="Helical" evidence="6">
    <location>
        <begin position="101"/>
        <end position="123"/>
    </location>
</feature>
<feature type="transmembrane region" description="Helical" evidence="6">
    <location>
        <begin position="183"/>
        <end position="204"/>
    </location>
</feature>
<evidence type="ECO:0000313" key="8">
    <source>
        <dbReference type="EMBL" id="OEK04304.1"/>
    </source>
</evidence>
<feature type="transmembrane region" description="Helical" evidence="6">
    <location>
        <begin position="252"/>
        <end position="273"/>
    </location>
</feature>
<feature type="transmembrane region" description="Helical" evidence="6">
    <location>
        <begin position="285"/>
        <end position="307"/>
    </location>
</feature>
<feature type="transmembrane region" description="Helical" evidence="6">
    <location>
        <begin position="41"/>
        <end position="62"/>
    </location>
</feature>
<dbReference type="Gene3D" id="1.20.1250.20">
    <property type="entry name" value="MFS general substrate transporter like domains"/>
    <property type="match status" value="1"/>
</dbReference>
<dbReference type="AlphaFoldDB" id="A0A1E5SYU7"/>
<feature type="transmembrane region" description="Helical" evidence="6">
    <location>
        <begin position="379"/>
        <end position="399"/>
    </location>
</feature>
<feature type="transmembrane region" description="Helical" evidence="6">
    <location>
        <begin position="347"/>
        <end position="367"/>
    </location>
</feature>
<protein>
    <submittedName>
        <fullName evidence="8">MFS transporter</fullName>
    </submittedName>
</protein>
<feature type="transmembrane region" description="Helical" evidence="6">
    <location>
        <begin position="157"/>
        <end position="177"/>
    </location>
</feature>
<dbReference type="InterPro" id="IPR020846">
    <property type="entry name" value="MFS_dom"/>
</dbReference>
<dbReference type="GO" id="GO:0022857">
    <property type="term" value="F:transmembrane transporter activity"/>
    <property type="evidence" value="ECO:0007669"/>
    <property type="project" value="InterPro"/>
</dbReference>
<evidence type="ECO:0000256" key="5">
    <source>
        <dbReference type="ARBA" id="ARBA00023136"/>
    </source>
</evidence>
<dbReference type="GO" id="GO:0016020">
    <property type="term" value="C:membrane"/>
    <property type="evidence" value="ECO:0007669"/>
    <property type="project" value="UniProtKB-SubCell"/>
</dbReference>
<feature type="domain" description="Major facilitator superfamily (MFS) profile" evidence="7">
    <location>
        <begin position="8"/>
        <end position="429"/>
    </location>
</feature>
<evidence type="ECO:0000256" key="2">
    <source>
        <dbReference type="ARBA" id="ARBA00022448"/>
    </source>
</evidence>
<keyword evidence="2" id="KW-0813">Transport</keyword>
<dbReference type="Proteomes" id="UP000095552">
    <property type="component" value="Unassembled WGS sequence"/>
</dbReference>
<feature type="transmembrane region" description="Helical" evidence="6">
    <location>
        <begin position="319"/>
        <end position="341"/>
    </location>
</feature>
<feature type="transmembrane region" description="Helical" evidence="6">
    <location>
        <begin position="74"/>
        <end position="95"/>
    </location>
</feature>
<dbReference type="PANTHER" id="PTHR23504:SF15">
    <property type="entry name" value="MAJOR FACILITATOR SUPERFAMILY (MFS) PROFILE DOMAIN-CONTAINING PROTEIN"/>
    <property type="match status" value="1"/>
</dbReference>
<dbReference type="PROSITE" id="PS50850">
    <property type="entry name" value="MFS"/>
    <property type="match status" value="1"/>
</dbReference>
<evidence type="ECO:0000313" key="9">
    <source>
        <dbReference type="Proteomes" id="UP000095552"/>
    </source>
</evidence>
<dbReference type="Pfam" id="PF07690">
    <property type="entry name" value="MFS_1"/>
    <property type="match status" value="1"/>
</dbReference>
<evidence type="ECO:0000256" key="6">
    <source>
        <dbReference type="SAM" id="Phobius"/>
    </source>
</evidence>
<dbReference type="OrthoDB" id="9793283at2"/>
<comment type="caution">
    <text evidence="8">The sequence shown here is derived from an EMBL/GenBank/DDBJ whole genome shotgun (WGS) entry which is preliminary data.</text>
</comment>
<reference evidence="8 9" key="1">
    <citation type="submission" date="2016-08" db="EMBL/GenBank/DDBJ databases">
        <title>Draft genome of Fabibacter sp. strain SK-8.</title>
        <authorList>
            <person name="Wong S.-K."/>
            <person name="Hamasaki K."/>
            <person name="Yoshizawa S."/>
        </authorList>
    </citation>
    <scope>NUCLEOTIDE SEQUENCE [LARGE SCALE GENOMIC DNA]</scope>
    <source>
        <strain evidence="8 9">SK-8</strain>
    </source>
</reference>
<keyword evidence="4 6" id="KW-1133">Transmembrane helix</keyword>
<evidence type="ECO:0000256" key="3">
    <source>
        <dbReference type="ARBA" id="ARBA00022692"/>
    </source>
</evidence>
<dbReference type="SUPFAM" id="SSF103473">
    <property type="entry name" value="MFS general substrate transporter"/>
    <property type="match status" value="1"/>
</dbReference>
<name>A0A1E5SYU7_9BACT</name>
<gene>
    <name evidence="8" type="ORF">BFP71_12540</name>
</gene>
<keyword evidence="9" id="KW-1185">Reference proteome</keyword>
<comment type="subcellular location">
    <subcellularLocation>
        <location evidence="1">Membrane</location>
        <topology evidence="1">Multi-pass membrane protein</topology>
    </subcellularLocation>
</comment>
<proteinExistence type="predicted"/>
<dbReference type="CDD" id="cd17330">
    <property type="entry name" value="MFS_SLC46_TetA_like"/>
    <property type="match status" value="1"/>
</dbReference>
<dbReference type="InterPro" id="IPR011701">
    <property type="entry name" value="MFS"/>
</dbReference>
<keyword evidence="5 6" id="KW-0472">Membrane</keyword>
<dbReference type="InterPro" id="IPR036259">
    <property type="entry name" value="MFS_trans_sf"/>
</dbReference>